<feature type="region of interest" description="Disordered" evidence="1">
    <location>
        <begin position="592"/>
        <end position="616"/>
    </location>
</feature>
<proteinExistence type="predicted"/>
<feature type="region of interest" description="Disordered" evidence="1">
    <location>
        <begin position="415"/>
        <end position="440"/>
    </location>
</feature>
<feature type="compositionally biased region" description="Basic and acidic residues" evidence="1">
    <location>
        <begin position="276"/>
        <end position="297"/>
    </location>
</feature>
<feature type="compositionally biased region" description="Low complexity" evidence="1">
    <location>
        <begin position="127"/>
        <end position="139"/>
    </location>
</feature>
<feature type="compositionally biased region" description="Polar residues" evidence="1">
    <location>
        <begin position="155"/>
        <end position="166"/>
    </location>
</feature>
<feature type="compositionally biased region" description="Polar residues" evidence="1">
    <location>
        <begin position="112"/>
        <end position="126"/>
    </location>
</feature>
<reference evidence="2" key="1">
    <citation type="journal article" date="2008" name="Nature">
        <title>The amphioxus genome and the evolution of the chordate karyotype.</title>
        <authorList>
            <consortium name="US DOE Joint Genome Institute (JGI-PGF)"/>
            <person name="Putnam N.H."/>
            <person name="Butts T."/>
            <person name="Ferrier D.E.K."/>
            <person name="Furlong R.F."/>
            <person name="Hellsten U."/>
            <person name="Kawashima T."/>
            <person name="Robinson-Rechavi M."/>
            <person name="Shoguchi E."/>
            <person name="Terry A."/>
            <person name="Yu J.-K."/>
            <person name="Benito-Gutierrez E.L."/>
            <person name="Dubchak I."/>
            <person name="Garcia-Fernandez J."/>
            <person name="Gibson-Brown J.J."/>
            <person name="Grigoriev I.V."/>
            <person name="Horton A.C."/>
            <person name="de Jong P.J."/>
            <person name="Jurka J."/>
            <person name="Kapitonov V.V."/>
            <person name="Kohara Y."/>
            <person name="Kuroki Y."/>
            <person name="Lindquist E."/>
            <person name="Lucas S."/>
            <person name="Osoegawa K."/>
            <person name="Pennacchio L.A."/>
            <person name="Salamov A.A."/>
            <person name="Satou Y."/>
            <person name="Sauka-Spengler T."/>
            <person name="Schmutz J."/>
            <person name="Shin-I T."/>
            <person name="Toyoda A."/>
            <person name="Bronner-Fraser M."/>
            <person name="Fujiyama A."/>
            <person name="Holland L.Z."/>
            <person name="Holland P.W.H."/>
            <person name="Satoh N."/>
            <person name="Rokhsar D.S."/>
        </authorList>
    </citation>
    <scope>NUCLEOTIDE SEQUENCE [LARGE SCALE GENOMIC DNA]</scope>
    <source>
        <strain evidence="2">S238N-H82</strain>
        <tissue evidence="2">Testes</tissue>
    </source>
</reference>
<dbReference type="InParanoid" id="C3ZUM6"/>
<feature type="compositionally biased region" description="Low complexity" evidence="1">
    <location>
        <begin position="415"/>
        <end position="426"/>
    </location>
</feature>
<feature type="region of interest" description="Disordered" evidence="1">
    <location>
        <begin position="455"/>
        <end position="572"/>
    </location>
</feature>
<feature type="compositionally biased region" description="Acidic residues" evidence="1">
    <location>
        <begin position="540"/>
        <end position="550"/>
    </location>
</feature>
<dbReference type="EMBL" id="GG666684">
    <property type="protein sequence ID" value="EEN43738.1"/>
    <property type="molecule type" value="Genomic_DNA"/>
</dbReference>
<feature type="compositionally biased region" description="Polar residues" evidence="1">
    <location>
        <begin position="299"/>
        <end position="308"/>
    </location>
</feature>
<accession>C3ZUM6</accession>
<evidence type="ECO:0000313" key="2">
    <source>
        <dbReference type="EMBL" id="EEN43738.1"/>
    </source>
</evidence>
<sequence length="616" mass="66672">MKEFGPKLALIEGKLDKLDTIERKLDWLTDKVKKPKRHAKVAPPSAPGAGRGDLQLESPSGSRGLIGSAALGGAIRGALTFVNEPELREIGASPTQHPIEPRSFTDMDRNLETQSTHSQESQDSPGTSSSAATQPSSQPMGPVAGYEQHPPRPSGQDQWRDTSSIRPTPRARTSGGTRAAPAPPLGPAPVAGHEQHPPHPPGQDQWRDTSSTRPTPRARTSGGTRAAPAPPLGPGPVAGHEQHLAGPILIRSDSGNETVDKNNLAAFMSNKTAYKSNEKADGSEAAERSNEKADKSKTANRQTADSTTKISQMVIMTYEQGEDDMPHLSASSMGEQDFSSVKGYQNLLITGYQTTPAPPPTFNLPSCSHLDRETLCNTLSGMGVETVDFSDGEEMTDPQLRTAIDSTVAFLTSASEMSNSEMSNSKMSDDDSPKKANMRATKTRRVGLEVRTRVVPKTPKKSMAMTSDQASDANFWDDDSDDVGDNDSITVIPPSSPQDSLTTDNLDSTNLMQLPPTPEEHQNTINDHDSDHDSVIIIDDTSEDMEDDGAEENRERPSTVAPAYQTVEEGRGQLVQKDVERLWAQLLGIEQQLQERRRNTNDQSERRPGCLSQPNP</sequence>
<feature type="compositionally biased region" description="Basic and acidic residues" evidence="1">
    <location>
        <begin position="593"/>
        <end position="608"/>
    </location>
</feature>
<feature type="region of interest" description="Disordered" evidence="1">
    <location>
        <begin position="87"/>
        <end position="308"/>
    </location>
</feature>
<dbReference type="AlphaFoldDB" id="C3ZUM6"/>
<feature type="region of interest" description="Disordered" evidence="1">
    <location>
        <begin position="33"/>
        <end position="67"/>
    </location>
</feature>
<organism>
    <name type="scientific">Branchiostoma floridae</name>
    <name type="common">Florida lancelet</name>
    <name type="synonym">Amphioxus</name>
    <dbReference type="NCBI Taxonomy" id="7739"/>
    <lineage>
        <taxon>Eukaryota</taxon>
        <taxon>Metazoa</taxon>
        <taxon>Chordata</taxon>
        <taxon>Cephalochordata</taxon>
        <taxon>Leptocardii</taxon>
        <taxon>Amphioxiformes</taxon>
        <taxon>Branchiostomatidae</taxon>
        <taxon>Branchiostoma</taxon>
    </lineage>
</organism>
<feature type="compositionally biased region" description="Low complexity" evidence="1">
    <location>
        <begin position="209"/>
        <end position="227"/>
    </location>
</feature>
<gene>
    <name evidence="2" type="ORF">BRAFLDRAFT_94630</name>
</gene>
<protein>
    <submittedName>
        <fullName evidence="2">Uncharacterized protein</fullName>
    </submittedName>
</protein>
<feature type="compositionally biased region" description="Basic and acidic residues" evidence="1">
    <location>
        <begin position="518"/>
        <end position="534"/>
    </location>
</feature>
<feature type="compositionally biased region" description="Polar residues" evidence="1">
    <location>
        <begin position="497"/>
        <end position="512"/>
    </location>
</feature>
<feature type="compositionally biased region" description="Acidic residues" evidence="1">
    <location>
        <begin position="475"/>
        <end position="485"/>
    </location>
</feature>
<evidence type="ECO:0000256" key="1">
    <source>
        <dbReference type="SAM" id="MobiDB-lite"/>
    </source>
</evidence>
<name>C3ZUM6_BRAFL</name>
<feature type="compositionally biased region" description="Basic and acidic residues" evidence="1">
    <location>
        <begin position="99"/>
        <end position="111"/>
    </location>
</feature>